<dbReference type="Proteomes" id="UP000596742">
    <property type="component" value="Unassembled WGS sequence"/>
</dbReference>
<dbReference type="EMBL" id="UYJE01005378">
    <property type="protein sequence ID" value="VDI36924.1"/>
    <property type="molecule type" value="Genomic_DNA"/>
</dbReference>
<comment type="caution">
    <text evidence="1">The sequence shown here is derived from an EMBL/GenBank/DDBJ whole genome shotgun (WGS) entry which is preliminary data.</text>
</comment>
<dbReference type="AlphaFoldDB" id="A0A8B6EQD6"/>
<protein>
    <submittedName>
        <fullName evidence="1">Uncharacterized protein</fullName>
    </submittedName>
</protein>
<keyword evidence="2" id="KW-1185">Reference proteome</keyword>
<evidence type="ECO:0000313" key="2">
    <source>
        <dbReference type="Proteomes" id="UP000596742"/>
    </source>
</evidence>
<accession>A0A8B6EQD6</accession>
<reference evidence="1" key="1">
    <citation type="submission" date="2018-11" db="EMBL/GenBank/DDBJ databases">
        <authorList>
            <person name="Alioto T."/>
            <person name="Alioto T."/>
        </authorList>
    </citation>
    <scope>NUCLEOTIDE SEQUENCE</scope>
</reference>
<proteinExistence type="predicted"/>
<gene>
    <name evidence="1" type="ORF">MGAL_10B017430</name>
</gene>
<sequence length="421" mass="48234">MEAFTVNGMPAPIYVAKRMAYSQENDNFGMVEMKDFLVPLCNTAYLLHCQTPEIAFIKEKKPNVDVTFDSSICQDIIIMEKEVSHKIRSHIICLEGLRDLQKDCWSLEKRLKHRNNRIDTFLKKNTDEGQDVTSKRQSKYDNLVLKQSEAAKRYRAILVCFQDKMEEEKKLRSAVLQKVAAIREKLSSVMKESLTHAYSDMIQAAYMATEQDGFNLVDQQLTSVNIDGIVEKLYEITSATYNTPVPEDFIQATGSDEKLSEIYYKECDYEVLGMKKGNYFRKLKTEKESLFEKKERIKDCQIINHVRLRRFGYQVKLKLALMDGNVGFGWVRQNAFFKGKTWGFYFLTSEDSTTSSTIGVPSVSSLKDIPTIEVTDCSDDLRGQGDNPCVIAQDNDKHENTGNKEQEDAVVVPMIEKIIAE</sequence>
<evidence type="ECO:0000313" key="1">
    <source>
        <dbReference type="EMBL" id="VDI36924.1"/>
    </source>
</evidence>
<dbReference type="OrthoDB" id="6167935at2759"/>
<name>A0A8B6EQD6_MYTGA</name>
<organism evidence="1 2">
    <name type="scientific">Mytilus galloprovincialis</name>
    <name type="common">Mediterranean mussel</name>
    <dbReference type="NCBI Taxonomy" id="29158"/>
    <lineage>
        <taxon>Eukaryota</taxon>
        <taxon>Metazoa</taxon>
        <taxon>Spiralia</taxon>
        <taxon>Lophotrochozoa</taxon>
        <taxon>Mollusca</taxon>
        <taxon>Bivalvia</taxon>
        <taxon>Autobranchia</taxon>
        <taxon>Pteriomorphia</taxon>
        <taxon>Mytilida</taxon>
        <taxon>Mytiloidea</taxon>
        <taxon>Mytilidae</taxon>
        <taxon>Mytilinae</taxon>
        <taxon>Mytilus</taxon>
    </lineage>
</organism>